<dbReference type="Pfam" id="PF00578">
    <property type="entry name" value="AhpC-TSA"/>
    <property type="match status" value="1"/>
</dbReference>
<protein>
    <submittedName>
        <fullName evidence="3">Alkyl hydroperoxide reductase</fullName>
    </submittedName>
</protein>
<name>A0A2I0QWI7_9BACI</name>
<reference evidence="3 4" key="1">
    <citation type="submission" date="2017-06" db="EMBL/GenBank/DDBJ databases">
        <title>the draft geome sequence of Illustriluteabacillus marina B3227.</title>
        <authorList>
            <person name="He R.-H."/>
            <person name="Du Z.-J."/>
        </authorList>
    </citation>
    <scope>NUCLEOTIDE SEQUENCE [LARGE SCALE GENOMIC DNA]</scope>
    <source>
        <strain evidence="3 4">B3227</strain>
    </source>
</reference>
<dbReference type="PROSITE" id="PS00194">
    <property type="entry name" value="THIOREDOXIN_1"/>
    <property type="match status" value="1"/>
</dbReference>
<sequence length="192" mass="21945">MKKTIIIIVLVGMLSYALFDLFLSDDESVNQSNTEKEDYTIQSDSEDSEVEADVGLDIGSEAPDFEVETLKGETVKLSDYRGEKIMLNFWGTWCPPCRAEMPDMQKFYEEHDVTILAMNLFDTESSMQDVEDFVEDFGLTFPVLIDEGEVATDYQVIPVPTSYMIDSNGIIQYKRLGVMNYDMMVQELEKMN</sequence>
<evidence type="ECO:0000313" key="3">
    <source>
        <dbReference type="EMBL" id="PKR78716.1"/>
    </source>
</evidence>
<proteinExistence type="predicted"/>
<dbReference type="CDD" id="cd02966">
    <property type="entry name" value="TlpA_like_family"/>
    <property type="match status" value="1"/>
</dbReference>
<gene>
    <name evidence="3" type="ORF">CEY16_02875</name>
</gene>
<comment type="caution">
    <text evidence="3">The sequence shown here is derived from an EMBL/GenBank/DDBJ whole genome shotgun (WGS) entry which is preliminary data.</text>
</comment>
<dbReference type="Gene3D" id="3.40.30.10">
    <property type="entry name" value="Glutaredoxin"/>
    <property type="match status" value="1"/>
</dbReference>
<dbReference type="GO" id="GO:0016491">
    <property type="term" value="F:oxidoreductase activity"/>
    <property type="evidence" value="ECO:0007669"/>
    <property type="project" value="InterPro"/>
</dbReference>
<dbReference type="GO" id="GO:0016209">
    <property type="term" value="F:antioxidant activity"/>
    <property type="evidence" value="ECO:0007669"/>
    <property type="project" value="InterPro"/>
</dbReference>
<dbReference type="InterPro" id="IPR000866">
    <property type="entry name" value="AhpC/TSA"/>
</dbReference>
<dbReference type="OrthoDB" id="25753at2"/>
<dbReference type="PROSITE" id="PS51352">
    <property type="entry name" value="THIOREDOXIN_2"/>
    <property type="match status" value="1"/>
</dbReference>
<dbReference type="InterPro" id="IPR013766">
    <property type="entry name" value="Thioredoxin_domain"/>
</dbReference>
<dbReference type="AlphaFoldDB" id="A0A2I0QWI7"/>
<dbReference type="InterPro" id="IPR017937">
    <property type="entry name" value="Thioredoxin_CS"/>
</dbReference>
<evidence type="ECO:0000259" key="2">
    <source>
        <dbReference type="PROSITE" id="PS51352"/>
    </source>
</evidence>
<dbReference type="Proteomes" id="UP000243524">
    <property type="component" value="Unassembled WGS sequence"/>
</dbReference>
<keyword evidence="4" id="KW-1185">Reference proteome</keyword>
<evidence type="ECO:0000313" key="4">
    <source>
        <dbReference type="Proteomes" id="UP000243524"/>
    </source>
</evidence>
<dbReference type="EMBL" id="PJNH01000001">
    <property type="protein sequence ID" value="PKR78716.1"/>
    <property type="molecule type" value="Genomic_DNA"/>
</dbReference>
<feature type="domain" description="Thioredoxin" evidence="2">
    <location>
        <begin position="56"/>
        <end position="192"/>
    </location>
</feature>
<dbReference type="InterPro" id="IPR050553">
    <property type="entry name" value="Thioredoxin_ResA/DsbE_sf"/>
</dbReference>
<organism evidence="3 4">
    <name type="scientific">Halalkalibacillus sediminis</name>
    <dbReference type="NCBI Taxonomy" id="2018042"/>
    <lineage>
        <taxon>Bacteria</taxon>
        <taxon>Bacillati</taxon>
        <taxon>Bacillota</taxon>
        <taxon>Bacilli</taxon>
        <taxon>Bacillales</taxon>
        <taxon>Bacillaceae</taxon>
        <taxon>Halalkalibacillus</taxon>
    </lineage>
</organism>
<dbReference type="PANTHER" id="PTHR42852:SF1">
    <property type="entry name" value="THIOREDOXIN-LIKE PROTEIN YNEN"/>
    <property type="match status" value="1"/>
</dbReference>
<evidence type="ECO:0000256" key="1">
    <source>
        <dbReference type="ARBA" id="ARBA00023157"/>
    </source>
</evidence>
<dbReference type="InterPro" id="IPR036249">
    <property type="entry name" value="Thioredoxin-like_sf"/>
</dbReference>
<accession>A0A2I0QWI7</accession>
<dbReference type="SUPFAM" id="SSF52833">
    <property type="entry name" value="Thioredoxin-like"/>
    <property type="match status" value="1"/>
</dbReference>
<dbReference type="PANTHER" id="PTHR42852">
    <property type="entry name" value="THIOL:DISULFIDE INTERCHANGE PROTEIN DSBE"/>
    <property type="match status" value="1"/>
</dbReference>
<keyword evidence="1" id="KW-1015">Disulfide bond</keyword>